<evidence type="ECO:0000256" key="5">
    <source>
        <dbReference type="ARBA" id="ARBA00022801"/>
    </source>
</evidence>
<feature type="binding site" evidence="10">
    <location>
        <position position="521"/>
    </location>
    <ligand>
        <name>L-glutamate</name>
        <dbReference type="ChEBI" id="CHEBI:29985"/>
    </ligand>
</feature>
<feature type="binding site" evidence="10">
    <location>
        <position position="479"/>
    </location>
    <ligand>
        <name>L-glutamate</name>
        <dbReference type="ChEBI" id="CHEBI:29985"/>
    </ligand>
</feature>
<feature type="binding site" evidence="10">
    <location>
        <position position="148"/>
    </location>
    <ligand>
        <name>L-glutamate</name>
        <dbReference type="ChEBI" id="CHEBI:29985"/>
    </ligand>
</feature>
<comment type="catalytic activity">
    <reaction evidence="8 11">
        <text>an N-terminal (5-L-glutamyl)-[peptide] + an alpha-amino acid = 5-L-glutamyl amino acid + an N-terminal L-alpha-aminoacyl-[peptide]</text>
        <dbReference type="Rhea" id="RHEA:23904"/>
        <dbReference type="Rhea" id="RHEA-COMP:9780"/>
        <dbReference type="Rhea" id="RHEA-COMP:9795"/>
        <dbReference type="ChEBI" id="CHEBI:77644"/>
        <dbReference type="ChEBI" id="CHEBI:78597"/>
        <dbReference type="ChEBI" id="CHEBI:78599"/>
        <dbReference type="ChEBI" id="CHEBI:78608"/>
        <dbReference type="EC" id="2.3.2.2"/>
    </reaction>
</comment>
<feature type="chain" id="PRO_5039054302" description="Glutathione hydrolase proenzyme" evidence="12">
    <location>
        <begin position="20"/>
        <end position="623"/>
    </location>
</feature>
<dbReference type="NCBIfam" id="TIGR00066">
    <property type="entry name" value="g_glut_trans"/>
    <property type="match status" value="1"/>
</dbReference>
<comment type="catalytic activity">
    <reaction evidence="1 11">
        <text>an S-substituted glutathione + H2O = an S-substituted L-cysteinylglycine + L-glutamate</text>
        <dbReference type="Rhea" id="RHEA:59468"/>
        <dbReference type="ChEBI" id="CHEBI:15377"/>
        <dbReference type="ChEBI" id="CHEBI:29985"/>
        <dbReference type="ChEBI" id="CHEBI:90779"/>
        <dbReference type="ChEBI" id="CHEBI:143103"/>
        <dbReference type="EC" id="3.4.19.13"/>
    </reaction>
</comment>
<keyword evidence="5 11" id="KW-0378">Hydrolase</keyword>
<evidence type="ECO:0000256" key="4">
    <source>
        <dbReference type="ARBA" id="ARBA00022679"/>
    </source>
</evidence>
<dbReference type="InterPro" id="IPR029055">
    <property type="entry name" value="Ntn_hydrolases_N"/>
</dbReference>
<keyword evidence="12" id="KW-0732">Signal</keyword>
<dbReference type="PANTHER" id="PTHR43199:SF1">
    <property type="entry name" value="GLUTATHIONE HYDROLASE PROENZYME"/>
    <property type="match status" value="1"/>
</dbReference>
<dbReference type="GO" id="GO:0006750">
    <property type="term" value="P:glutathione biosynthetic process"/>
    <property type="evidence" value="ECO:0007669"/>
    <property type="project" value="UniProtKB-KW"/>
</dbReference>
<proteinExistence type="inferred from homology"/>
<evidence type="ECO:0000256" key="8">
    <source>
        <dbReference type="ARBA" id="ARBA00047417"/>
    </source>
</evidence>
<comment type="PTM">
    <text evidence="11">Cleaved by autocatalysis into a large and a small subunit.</text>
</comment>
<dbReference type="EC" id="3.4.19.13" evidence="11"/>
<feature type="binding site" evidence="10">
    <location>
        <begin position="498"/>
        <end position="499"/>
    </location>
    <ligand>
        <name>L-glutamate</name>
        <dbReference type="ChEBI" id="CHEBI:29985"/>
    </ligand>
</feature>
<dbReference type="GO" id="GO:0006751">
    <property type="term" value="P:glutathione catabolic process"/>
    <property type="evidence" value="ECO:0007669"/>
    <property type="project" value="UniProtKB-UniRule"/>
</dbReference>
<dbReference type="OrthoDB" id="9781342at2"/>
<comment type="catalytic activity">
    <reaction evidence="2 11">
        <text>glutathione + H2O = L-cysteinylglycine + L-glutamate</text>
        <dbReference type="Rhea" id="RHEA:28807"/>
        <dbReference type="ChEBI" id="CHEBI:15377"/>
        <dbReference type="ChEBI" id="CHEBI:29985"/>
        <dbReference type="ChEBI" id="CHEBI:57925"/>
        <dbReference type="ChEBI" id="CHEBI:61694"/>
        <dbReference type="EC" id="3.4.19.13"/>
    </reaction>
</comment>
<dbReference type="PRINTS" id="PR01210">
    <property type="entry name" value="GGTRANSPTASE"/>
</dbReference>
<dbReference type="AlphaFoldDB" id="A0A1I0F995"/>
<comment type="subunit">
    <text evidence="11">This enzyme consists of two polypeptide chains, which are synthesized in precursor form from a single polypeptide.</text>
</comment>
<evidence type="ECO:0000256" key="9">
    <source>
        <dbReference type="PIRSR" id="PIRSR600101-1"/>
    </source>
</evidence>
<dbReference type="eggNOG" id="COG0405">
    <property type="taxonomic scope" value="Bacteria"/>
</dbReference>
<keyword evidence="6 11" id="KW-0865">Zymogen</keyword>
<evidence type="ECO:0000256" key="3">
    <source>
        <dbReference type="ARBA" id="ARBA00009381"/>
    </source>
</evidence>
<protein>
    <recommendedName>
        <fullName evidence="11">Glutathione hydrolase proenzyme</fullName>
        <ecNumber evidence="11">2.3.2.2</ecNumber>
        <ecNumber evidence="11">3.4.19.13</ecNumber>
    </recommendedName>
    <component>
        <recommendedName>
            <fullName evidence="11">Glutathione hydrolase large chain</fullName>
        </recommendedName>
    </component>
    <component>
        <recommendedName>
            <fullName evidence="11">Glutathione hydrolase small chain</fullName>
        </recommendedName>
    </component>
</protein>
<evidence type="ECO:0000256" key="10">
    <source>
        <dbReference type="PIRSR" id="PIRSR600101-2"/>
    </source>
</evidence>
<evidence type="ECO:0000256" key="2">
    <source>
        <dbReference type="ARBA" id="ARBA00001089"/>
    </source>
</evidence>
<feature type="active site" description="Nucleophile" evidence="9">
    <location>
        <position position="437"/>
    </location>
</feature>
<evidence type="ECO:0000313" key="13">
    <source>
        <dbReference type="EMBL" id="SET54670.1"/>
    </source>
</evidence>
<evidence type="ECO:0000256" key="6">
    <source>
        <dbReference type="ARBA" id="ARBA00023145"/>
    </source>
</evidence>
<dbReference type="UniPathway" id="UPA00204"/>
<evidence type="ECO:0000256" key="11">
    <source>
        <dbReference type="RuleBase" id="RU368036"/>
    </source>
</evidence>
<keyword evidence="14" id="KW-1185">Reference proteome</keyword>
<evidence type="ECO:0000256" key="12">
    <source>
        <dbReference type="SAM" id="SignalP"/>
    </source>
</evidence>
<sequence>MKRQLALAAAMMMGVSSIAACGNGSAAATTAAATTAAESAAEETKAEEVKKPETFHGEDVWLPYDEKLEKKKDDRDATGTKGAVAACSWYASKAGLEVLQKGGNAFDAAAATAYALGVVEPYFSGLGGGGFMTLYDAKTKEVKVIDFRETAPAAATPEMWLGEDGKVKNYTPDGADPTTAAAPASQYGGQSVAVPGEVAGMEFLLEKYGSDKVTRNDIFQGAIDLAKDGYVVGATFKEELDENYNLIHAMPDLSKIYLNDLELAYEIGDHISNPDLAKTLEAIRDGGKDAFYKGEIAQKMVDATKKYGGVMTMEDLANYTVKEREPVKGTYKDYTIYSLPPASSGGTHLCEILNILENADMKSLEINSPEYVHLFSEAFKIAFADRAKYMADTDFVDVPLKQLTSKDYAKSRWSQIDPEKSGAYEAVPSDELEHYATTSFSVIDEEGNMVACTKTVNYGFGSKIVPEGTGFVLNDEMDDFSPDPKSTNCVAGGKRPLSSMSPSIVLYPDGKPFLTIGTPGATRIFPTIAQVVQRMIDYDMDIQDAIDCARIYDNSSKKVCYESDGVKPVTAETVAKLQEMGHEVTDKGAWQLFFGGVQGIEIKKDGTLRGGADPRRDGKALAY</sequence>
<dbReference type="Gene3D" id="1.10.246.130">
    <property type="match status" value="1"/>
</dbReference>
<dbReference type="PANTHER" id="PTHR43199">
    <property type="entry name" value="GLUTATHIONE HYDROLASE"/>
    <property type="match status" value="1"/>
</dbReference>
<dbReference type="InterPro" id="IPR043137">
    <property type="entry name" value="GGT_ssub_C"/>
</dbReference>
<keyword evidence="11" id="KW-0317">Glutathione biosynthesis</keyword>
<comment type="pathway">
    <text evidence="11">Sulfur metabolism; glutathione metabolism.</text>
</comment>
<dbReference type="Pfam" id="PF01019">
    <property type="entry name" value="G_glu_transpept"/>
    <property type="match status" value="1"/>
</dbReference>
<dbReference type="EMBL" id="FOIL01000024">
    <property type="protein sequence ID" value="SET54670.1"/>
    <property type="molecule type" value="Genomic_DNA"/>
</dbReference>
<dbReference type="STRING" id="1526.SAMN02910262_02506"/>
<dbReference type="GO" id="GO:0103068">
    <property type="term" value="F:leukotriene C4 gamma-glutamyl transferase activity"/>
    <property type="evidence" value="ECO:0007669"/>
    <property type="project" value="UniProtKB-EC"/>
</dbReference>
<feature type="signal peptide" evidence="12">
    <location>
        <begin position="1"/>
        <end position="19"/>
    </location>
</feature>
<dbReference type="RefSeq" id="WP_074649589.1">
    <property type="nucleotide sequence ID" value="NZ_FOIL01000024.1"/>
</dbReference>
<comment type="similarity">
    <text evidence="3 11">Belongs to the gamma-glutamyltransferase family.</text>
</comment>
<dbReference type="Gene3D" id="3.60.20.40">
    <property type="match status" value="1"/>
</dbReference>
<feature type="binding site" evidence="10">
    <location>
        <begin position="455"/>
        <end position="457"/>
    </location>
    <ligand>
        <name>L-glutamate</name>
        <dbReference type="ChEBI" id="CHEBI:29985"/>
    </ligand>
</feature>
<organism evidence="13 14">
    <name type="scientific">[Clostridium] aminophilum</name>
    <dbReference type="NCBI Taxonomy" id="1526"/>
    <lineage>
        <taxon>Bacteria</taxon>
        <taxon>Bacillati</taxon>
        <taxon>Bacillota</taxon>
        <taxon>Clostridia</taxon>
        <taxon>Lachnospirales</taxon>
        <taxon>Lachnospiraceae</taxon>
    </lineage>
</organism>
<dbReference type="InterPro" id="IPR000101">
    <property type="entry name" value="GGT_peptidase"/>
</dbReference>
<dbReference type="EC" id="2.3.2.2" evidence="11"/>
<evidence type="ECO:0000256" key="7">
    <source>
        <dbReference type="ARBA" id="ARBA00023315"/>
    </source>
</evidence>
<gene>
    <name evidence="13" type="ORF">SAMN04487771_102415</name>
</gene>
<reference evidence="13 14" key="1">
    <citation type="submission" date="2016-10" db="EMBL/GenBank/DDBJ databases">
        <authorList>
            <person name="de Groot N.N."/>
        </authorList>
    </citation>
    <scope>NUCLEOTIDE SEQUENCE [LARGE SCALE GENOMIC DNA]</scope>
    <source>
        <strain evidence="13 14">KH1P1</strain>
    </source>
</reference>
<keyword evidence="4 11" id="KW-0808">Transferase</keyword>
<dbReference type="InterPro" id="IPR051792">
    <property type="entry name" value="GGT_bact"/>
</dbReference>
<evidence type="ECO:0000256" key="1">
    <source>
        <dbReference type="ARBA" id="ARBA00001049"/>
    </source>
</evidence>
<keyword evidence="7 11" id="KW-0012">Acyltransferase</keyword>
<evidence type="ECO:0000313" key="14">
    <source>
        <dbReference type="Proteomes" id="UP000199820"/>
    </source>
</evidence>
<dbReference type="PROSITE" id="PS51257">
    <property type="entry name" value="PROKAR_LIPOPROTEIN"/>
    <property type="match status" value="1"/>
</dbReference>
<dbReference type="SUPFAM" id="SSF56235">
    <property type="entry name" value="N-terminal nucleophile aminohydrolases (Ntn hydrolases)"/>
    <property type="match status" value="1"/>
</dbReference>
<accession>A0A1I0F995</accession>
<dbReference type="Proteomes" id="UP000199820">
    <property type="component" value="Unassembled WGS sequence"/>
</dbReference>
<dbReference type="GO" id="GO:0036374">
    <property type="term" value="F:glutathione hydrolase activity"/>
    <property type="evidence" value="ECO:0007669"/>
    <property type="project" value="UniProtKB-UniRule"/>
</dbReference>
<dbReference type="InterPro" id="IPR043138">
    <property type="entry name" value="GGT_lsub"/>
</dbReference>
<name>A0A1I0F995_9FIRM</name>